<organism evidence="1 2">
    <name type="scientific">Nepenthes gracilis</name>
    <name type="common">Slender pitcher plant</name>
    <dbReference type="NCBI Taxonomy" id="150966"/>
    <lineage>
        <taxon>Eukaryota</taxon>
        <taxon>Viridiplantae</taxon>
        <taxon>Streptophyta</taxon>
        <taxon>Embryophyta</taxon>
        <taxon>Tracheophyta</taxon>
        <taxon>Spermatophyta</taxon>
        <taxon>Magnoliopsida</taxon>
        <taxon>eudicotyledons</taxon>
        <taxon>Gunneridae</taxon>
        <taxon>Pentapetalae</taxon>
        <taxon>Caryophyllales</taxon>
        <taxon>Nepenthaceae</taxon>
        <taxon>Nepenthes</taxon>
    </lineage>
</organism>
<dbReference type="EMBL" id="BSYO01000022">
    <property type="protein sequence ID" value="GMH20930.1"/>
    <property type="molecule type" value="Genomic_DNA"/>
</dbReference>
<name>A0AAD3T033_NEPGR</name>
<comment type="caution">
    <text evidence="1">The sequence shown here is derived from an EMBL/GenBank/DDBJ whole genome shotgun (WGS) entry which is preliminary data.</text>
</comment>
<proteinExistence type="predicted"/>
<gene>
    <name evidence="1" type="ORF">Nepgr_022772</name>
</gene>
<evidence type="ECO:0000313" key="1">
    <source>
        <dbReference type="EMBL" id="GMH20930.1"/>
    </source>
</evidence>
<dbReference type="Proteomes" id="UP001279734">
    <property type="component" value="Unassembled WGS sequence"/>
</dbReference>
<keyword evidence="2" id="KW-1185">Reference proteome</keyword>
<sequence length="374" mass="39908">MECPSPAPPATVGSSEVPESLPLTHNCLSSDFISSSVPPPSICDKTSPSWGTGMVGATGALSCLPHLCLLHLRPIVLILCPLRSPLWWRLSLPLPSLHLPLESLSARLFCSSPLETFSAYPACEDSLAEESKLGVDTLPIASDLPDIGLRALPANPPFPPSQSSNIAGEEFFVEVEVEYQWKPTRCNNCGKVGHNDGQCKPKMVYRPTGRILEAPPSRLGQNVPIRELAKDKQQNTKEAAPVPDRDVCQLPKDRSVDHMLDSAKHSRGQGSVLEGPPSGNDGMIQDVVKLEQFDHPSPANLTDDSCYVAAGFVGHHDRVIVGAPLVASIENKNSSFVAGAQPGEAMESSIAGRATPSHDLVEVNQAIAPLSPLP</sequence>
<protein>
    <submittedName>
        <fullName evidence="1">Uncharacterized protein</fullName>
    </submittedName>
</protein>
<reference evidence="1" key="1">
    <citation type="submission" date="2023-05" db="EMBL/GenBank/DDBJ databases">
        <title>Nepenthes gracilis genome sequencing.</title>
        <authorList>
            <person name="Fukushima K."/>
        </authorList>
    </citation>
    <scope>NUCLEOTIDE SEQUENCE</scope>
    <source>
        <strain evidence="1">SING2019-196</strain>
    </source>
</reference>
<accession>A0AAD3T033</accession>
<evidence type="ECO:0000313" key="2">
    <source>
        <dbReference type="Proteomes" id="UP001279734"/>
    </source>
</evidence>
<dbReference type="AlphaFoldDB" id="A0AAD3T033"/>